<dbReference type="SUPFAM" id="SSF55729">
    <property type="entry name" value="Acyl-CoA N-acyltransferases (Nat)"/>
    <property type="match status" value="1"/>
</dbReference>
<evidence type="ECO:0000256" key="1">
    <source>
        <dbReference type="ARBA" id="ARBA00022679"/>
    </source>
</evidence>
<dbReference type="Gene3D" id="3.40.630.30">
    <property type="match status" value="1"/>
</dbReference>
<gene>
    <name evidence="3" type="ORF">HV077_16725</name>
</gene>
<keyword evidence="2" id="KW-0012">Acyltransferase</keyword>
<reference evidence="3 4" key="1">
    <citation type="submission" date="2020-06" db="EMBL/GenBank/DDBJ databases">
        <title>REHAB project genomes.</title>
        <authorList>
            <person name="Shaw L.P."/>
        </authorList>
    </citation>
    <scope>NUCLEOTIDE SEQUENCE [LARGE SCALE GENOMIC DNA]</scope>
    <source>
        <strain evidence="3 4">RHBSTW-00116</strain>
    </source>
</reference>
<dbReference type="RefSeq" id="WP_181624417.1">
    <property type="nucleotide sequence ID" value="NZ_CP056395.1"/>
</dbReference>
<dbReference type="PROSITE" id="PS51186">
    <property type="entry name" value="GNAT"/>
    <property type="match status" value="1"/>
</dbReference>
<proteinExistence type="predicted"/>
<dbReference type="EMBL" id="JABXRI010000001">
    <property type="protein sequence ID" value="MBA8063997.1"/>
    <property type="molecule type" value="Genomic_DNA"/>
</dbReference>
<dbReference type="PANTHER" id="PTHR43877">
    <property type="entry name" value="AMINOALKYLPHOSPHONATE N-ACETYLTRANSFERASE-RELATED-RELATED"/>
    <property type="match status" value="1"/>
</dbReference>
<dbReference type="GO" id="GO:0016747">
    <property type="term" value="F:acyltransferase activity, transferring groups other than amino-acyl groups"/>
    <property type="evidence" value="ECO:0007669"/>
    <property type="project" value="InterPro"/>
</dbReference>
<dbReference type="InterPro" id="IPR000182">
    <property type="entry name" value="GNAT_dom"/>
</dbReference>
<dbReference type="CDD" id="cd04301">
    <property type="entry name" value="NAT_SF"/>
    <property type="match status" value="1"/>
</dbReference>
<name>A0A7W3D6P2_CITFR</name>
<keyword evidence="1 3" id="KW-0808">Transferase</keyword>
<dbReference type="PANTHER" id="PTHR43877:SF2">
    <property type="entry name" value="AMINOALKYLPHOSPHONATE N-ACETYLTRANSFERASE-RELATED"/>
    <property type="match status" value="1"/>
</dbReference>
<evidence type="ECO:0000256" key="2">
    <source>
        <dbReference type="ARBA" id="ARBA00023315"/>
    </source>
</evidence>
<organism evidence="3 4">
    <name type="scientific">Citrobacter freundii</name>
    <dbReference type="NCBI Taxonomy" id="546"/>
    <lineage>
        <taxon>Bacteria</taxon>
        <taxon>Pseudomonadati</taxon>
        <taxon>Pseudomonadota</taxon>
        <taxon>Gammaproteobacteria</taxon>
        <taxon>Enterobacterales</taxon>
        <taxon>Enterobacteriaceae</taxon>
        <taxon>Citrobacter</taxon>
        <taxon>Citrobacter freundii complex</taxon>
    </lineage>
</organism>
<dbReference type="InterPro" id="IPR050832">
    <property type="entry name" value="Bact_Acetyltransf"/>
</dbReference>
<comment type="caution">
    <text evidence="3">The sequence shown here is derived from an EMBL/GenBank/DDBJ whole genome shotgun (WGS) entry which is preliminary data.</text>
</comment>
<evidence type="ECO:0000313" key="4">
    <source>
        <dbReference type="Proteomes" id="UP000591803"/>
    </source>
</evidence>
<protein>
    <submittedName>
        <fullName evidence="3">GNAT family N-acetyltransferase</fullName>
    </submittedName>
</protein>
<dbReference type="InterPro" id="IPR016181">
    <property type="entry name" value="Acyl_CoA_acyltransferase"/>
</dbReference>
<dbReference type="AlphaFoldDB" id="A0A7W3D6P2"/>
<sequence>MNPNATYTFREITESDIPAVQSFIIRHLNLYFQANRPTPRPDEDILDLRSHYLHHPRNLLLGAWDAHQQLIATLAVCQYDDRIMALRGRYDLANTAEICRCYVEQEHRRRGIGRQLMTLAEAYCQSQQYKTLYLHTHHFLPGGYQFWCNNHFNVFLDEGGEQQIVHMEKHIEKCDVAQII</sequence>
<dbReference type="Proteomes" id="UP000591803">
    <property type="component" value="Unassembled WGS sequence"/>
</dbReference>
<evidence type="ECO:0000313" key="3">
    <source>
        <dbReference type="EMBL" id="MBA8063997.1"/>
    </source>
</evidence>
<accession>A0A7W3D6P2</accession>
<dbReference type="Pfam" id="PF00583">
    <property type="entry name" value="Acetyltransf_1"/>
    <property type="match status" value="1"/>
</dbReference>